<comment type="caution">
    <text evidence="1">The sequence shown here is derived from an EMBL/GenBank/DDBJ whole genome shotgun (WGS) entry which is preliminary data.</text>
</comment>
<dbReference type="OrthoDB" id="2369013at2759"/>
<sequence length="87" mass="10003">MNTLLKFPLELIVNQALILYQTFWDTCHGHSRTLVILKVQRTDEIFGGYNPLSWENSILSRVKKSECAVLNMCKYSQKSIGPYFGGF</sequence>
<gene>
    <name evidence="1" type="ORF">Glove_349g128</name>
</gene>
<organism evidence="1 2">
    <name type="scientific">Diversispora epigaea</name>
    <dbReference type="NCBI Taxonomy" id="1348612"/>
    <lineage>
        <taxon>Eukaryota</taxon>
        <taxon>Fungi</taxon>
        <taxon>Fungi incertae sedis</taxon>
        <taxon>Mucoromycota</taxon>
        <taxon>Glomeromycotina</taxon>
        <taxon>Glomeromycetes</taxon>
        <taxon>Diversisporales</taxon>
        <taxon>Diversisporaceae</taxon>
        <taxon>Diversispora</taxon>
    </lineage>
</organism>
<dbReference type="EMBL" id="PQFF01000319">
    <property type="protein sequence ID" value="RHZ61176.1"/>
    <property type="molecule type" value="Genomic_DNA"/>
</dbReference>
<keyword evidence="2" id="KW-1185">Reference proteome</keyword>
<evidence type="ECO:0000313" key="1">
    <source>
        <dbReference type="EMBL" id="RHZ61176.1"/>
    </source>
</evidence>
<dbReference type="AlphaFoldDB" id="A0A397HHY7"/>
<accession>A0A397HHY7</accession>
<reference evidence="1 2" key="1">
    <citation type="submission" date="2018-08" db="EMBL/GenBank/DDBJ databases">
        <title>Genome and evolution of the arbuscular mycorrhizal fungus Diversispora epigaea (formerly Glomus versiforme) and its bacterial endosymbionts.</title>
        <authorList>
            <person name="Sun X."/>
            <person name="Fei Z."/>
            <person name="Harrison M."/>
        </authorList>
    </citation>
    <scope>NUCLEOTIDE SEQUENCE [LARGE SCALE GENOMIC DNA]</scope>
    <source>
        <strain evidence="1 2">IT104</strain>
    </source>
</reference>
<proteinExistence type="predicted"/>
<dbReference type="Proteomes" id="UP000266861">
    <property type="component" value="Unassembled WGS sequence"/>
</dbReference>
<name>A0A397HHY7_9GLOM</name>
<protein>
    <submittedName>
        <fullName evidence="1">Uncharacterized protein</fullName>
    </submittedName>
</protein>
<evidence type="ECO:0000313" key="2">
    <source>
        <dbReference type="Proteomes" id="UP000266861"/>
    </source>
</evidence>